<dbReference type="KEGG" id="slom:PXH66_05295"/>
<feature type="transmembrane region" description="Helical" evidence="1">
    <location>
        <begin position="73"/>
        <end position="99"/>
    </location>
</feature>
<dbReference type="EMBL" id="CP119075">
    <property type="protein sequence ID" value="WED66261.1"/>
    <property type="molecule type" value="Genomic_DNA"/>
</dbReference>
<evidence type="ECO:0000313" key="3">
    <source>
        <dbReference type="Proteomes" id="UP001218638"/>
    </source>
</evidence>
<dbReference type="Proteomes" id="UP001218638">
    <property type="component" value="Chromosome"/>
</dbReference>
<keyword evidence="1" id="KW-0812">Transmembrane</keyword>
<name>A0AAF0CQR1_9BACT</name>
<feature type="transmembrane region" description="Helical" evidence="1">
    <location>
        <begin position="37"/>
        <end position="61"/>
    </location>
</feature>
<dbReference type="AlphaFoldDB" id="A0AAF0CQR1"/>
<feature type="transmembrane region" description="Helical" evidence="1">
    <location>
        <begin position="111"/>
        <end position="135"/>
    </location>
</feature>
<protein>
    <submittedName>
        <fullName evidence="2">Uncharacterized protein</fullName>
    </submittedName>
</protein>
<dbReference type="RefSeq" id="WP_330928520.1">
    <property type="nucleotide sequence ID" value="NZ_CP119075.1"/>
</dbReference>
<sequence length="141" mass="14366">MDFDWVAAGAGTALAFDFLVEGLGAVWEVETDFVPDFFAAGVFLAAAFGAGVFFAAVVFLAGAFFTEVFLSGAFFAVLGAAGLGALVDDLAAFLTVFLRTEGETALGEDDFFTAAFLAGGVFFLADLVGVFLAILGGDVGG</sequence>
<accession>A0AAF0CQR1</accession>
<keyword evidence="1" id="KW-0472">Membrane</keyword>
<reference evidence="2" key="1">
    <citation type="submission" date="2023-03" db="EMBL/GenBank/DDBJ databases">
        <title>Lomoglobus Profundus gen. nov., sp. nov., a novel member of the phylum Verrucomicrobia, isolated from deep-marine sediment of South China Sea.</title>
        <authorList>
            <person name="Ahmad T."/>
            <person name="Ishaq S.E."/>
            <person name="Wang F."/>
        </authorList>
    </citation>
    <scope>NUCLEOTIDE SEQUENCE</scope>
    <source>
        <strain evidence="2">LMO-M01</strain>
    </source>
</reference>
<evidence type="ECO:0000256" key="1">
    <source>
        <dbReference type="SAM" id="Phobius"/>
    </source>
</evidence>
<organism evidence="2 3">
    <name type="scientific">Synoicihabitans lomoniglobus</name>
    <dbReference type="NCBI Taxonomy" id="2909285"/>
    <lineage>
        <taxon>Bacteria</taxon>
        <taxon>Pseudomonadati</taxon>
        <taxon>Verrucomicrobiota</taxon>
        <taxon>Opitutia</taxon>
        <taxon>Opitutales</taxon>
        <taxon>Opitutaceae</taxon>
        <taxon>Synoicihabitans</taxon>
    </lineage>
</organism>
<gene>
    <name evidence="2" type="ORF">PXH66_05295</name>
</gene>
<keyword evidence="1" id="KW-1133">Transmembrane helix</keyword>
<keyword evidence="3" id="KW-1185">Reference proteome</keyword>
<evidence type="ECO:0000313" key="2">
    <source>
        <dbReference type="EMBL" id="WED66261.1"/>
    </source>
</evidence>
<proteinExistence type="predicted"/>